<gene>
    <name evidence="2" type="ORF">NQF87_05100</name>
</gene>
<dbReference type="PROSITE" id="PS51257">
    <property type="entry name" value="PROKAR_LIPOPROTEIN"/>
    <property type="match status" value="1"/>
</dbReference>
<feature type="signal peptide" evidence="1">
    <location>
        <begin position="1"/>
        <end position="30"/>
    </location>
</feature>
<dbReference type="EMBL" id="JANIDV010000002">
    <property type="protein sequence ID" value="MCX5616351.1"/>
    <property type="molecule type" value="Genomic_DNA"/>
</dbReference>
<name>A0ABT3WBN5_9PROT</name>
<evidence type="ECO:0000313" key="3">
    <source>
        <dbReference type="Proteomes" id="UP001165633"/>
    </source>
</evidence>
<feature type="chain" id="PRO_5046468358" description="Lipoprotein" evidence="1">
    <location>
        <begin position="31"/>
        <end position="84"/>
    </location>
</feature>
<sequence length="84" mass="9282">MCDRYIVSYLAACTLIAACIAGMLSGCSSAQVRYACPPLVQYSHEEQAVLASELRAHPELIEVPVFLTDYGNERAECRALDEKR</sequence>
<dbReference type="Proteomes" id="UP001165633">
    <property type="component" value="Unassembled WGS sequence"/>
</dbReference>
<organism evidence="2 3">
    <name type="scientific">Bombella dulcis</name>
    <dbReference type="NCBI Taxonomy" id="2967339"/>
    <lineage>
        <taxon>Bacteria</taxon>
        <taxon>Pseudomonadati</taxon>
        <taxon>Pseudomonadota</taxon>
        <taxon>Alphaproteobacteria</taxon>
        <taxon>Acetobacterales</taxon>
        <taxon>Acetobacteraceae</taxon>
        <taxon>Bombella</taxon>
    </lineage>
</organism>
<comment type="caution">
    <text evidence="2">The sequence shown here is derived from an EMBL/GenBank/DDBJ whole genome shotgun (WGS) entry which is preliminary data.</text>
</comment>
<keyword evidence="1" id="KW-0732">Signal</keyword>
<evidence type="ECO:0000256" key="1">
    <source>
        <dbReference type="SAM" id="SignalP"/>
    </source>
</evidence>
<reference evidence="2" key="1">
    <citation type="submission" date="2022-07" db="EMBL/GenBank/DDBJ databases">
        <title>Bombella genomes.</title>
        <authorList>
            <person name="Harer L."/>
            <person name="Styblova S."/>
            <person name="Ehrmann M."/>
        </authorList>
    </citation>
    <scope>NUCLEOTIDE SEQUENCE</scope>
    <source>
        <strain evidence="2">TMW 2.2559</strain>
    </source>
</reference>
<dbReference type="RefSeq" id="WP_266127333.1">
    <property type="nucleotide sequence ID" value="NZ_JANIDV010000002.1"/>
</dbReference>
<keyword evidence="3" id="KW-1185">Reference proteome</keyword>
<accession>A0ABT3WBN5</accession>
<protein>
    <recommendedName>
        <fullName evidence="4">Lipoprotein</fullName>
    </recommendedName>
</protein>
<proteinExistence type="predicted"/>
<evidence type="ECO:0008006" key="4">
    <source>
        <dbReference type="Google" id="ProtNLM"/>
    </source>
</evidence>
<evidence type="ECO:0000313" key="2">
    <source>
        <dbReference type="EMBL" id="MCX5616351.1"/>
    </source>
</evidence>